<dbReference type="Proteomes" id="UP000192790">
    <property type="component" value="Unassembled WGS sequence"/>
</dbReference>
<dbReference type="InterPro" id="IPR001119">
    <property type="entry name" value="SLH_dom"/>
</dbReference>
<dbReference type="Pfam" id="PF00395">
    <property type="entry name" value="SLH"/>
    <property type="match status" value="1"/>
</dbReference>
<dbReference type="AlphaFoldDB" id="A0A1W2C6Q3"/>
<dbReference type="RefSeq" id="WP_159448125.1">
    <property type="nucleotide sequence ID" value="NZ_FWXW01000007.1"/>
</dbReference>
<evidence type="ECO:0000256" key="1">
    <source>
        <dbReference type="ARBA" id="ARBA00022737"/>
    </source>
</evidence>
<keyword evidence="2" id="KW-0732">Signal</keyword>
<protein>
    <submittedName>
        <fullName evidence="4">S-layer homology domain-containing protein</fullName>
    </submittedName>
</protein>
<feature type="domain" description="SLH" evidence="3">
    <location>
        <begin position="81"/>
        <end position="144"/>
    </location>
</feature>
<organism evidence="4 5">
    <name type="scientific">Papillibacter cinnamivorans DSM 12816</name>
    <dbReference type="NCBI Taxonomy" id="1122930"/>
    <lineage>
        <taxon>Bacteria</taxon>
        <taxon>Bacillati</taxon>
        <taxon>Bacillota</taxon>
        <taxon>Clostridia</taxon>
        <taxon>Eubacteriales</taxon>
        <taxon>Oscillospiraceae</taxon>
        <taxon>Papillibacter</taxon>
    </lineage>
</organism>
<dbReference type="EMBL" id="FWXW01000007">
    <property type="protein sequence ID" value="SMC80786.1"/>
    <property type="molecule type" value="Genomic_DNA"/>
</dbReference>
<evidence type="ECO:0000313" key="4">
    <source>
        <dbReference type="EMBL" id="SMC80786.1"/>
    </source>
</evidence>
<gene>
    <name evidence="4" type="ORF">SAMN02745168_2602</name>
</gene>
<sequence length="619" mass="63833">MKQKFLALVLAAAVTASLFVLPASAAYVSETTAKQVLGALDIMNGDASGDYKLGNTLTRAELAKLLVQASTKRNTVSGSSKFSLYSDVPYTHWAAGYIQEAVSLGCMSAYPNGTFQPSRQVLLEEATSAILRLMGYSSADYGTGYPDAQVNFAKSLGLYENVSASVGSVITRGTALYLFYNALCATAKNGSAYIKTLGYSISGDGLDVEDIVTSNSEGPLIVTSDTWYSGTGLSTTGLSLYKNGASISLSDVELYDVVYYSPSLNAAWVYDSKVTGVFQSALPSRISPASVVVSGTTYSIESVSASEALSYTGGLSYGDTVTLLLGRDGGVAGVISSSGTATVYGYVTAAGSKTYTNTGSTVYSHYISILTAGGTSLEYQVALDASDSVGSVACIRFSDGAAYVGGVTPSTLSGKVSISSKTIAGLEVSPSVSILDVDTEGNAVTTYLQRLDGVTLSSGDVLLYLTDSDGRISDLILNQVTGDTKSYGILTAVSESTSNITASGSYSYLIGSSSGRVSTSGIAFGLGSTGPAAFIFSGNSVAKISLLSELGSVALTGSNSVTASDGTKYLLSDTVSAYYVSAGSYTPLTLEQAKSYSTLTAFYDKAESLGGRVRVLLAY</sequence>
<keyword evidence="5" id="KW-1185">Reference proteome</keyword>
<proteinExistence type="predicted"/>
<dbReference type="PROSITE" id="PS51272">
    <property type="entry name" value="SLH"/>
    <property type="match status" value="1"/>
</dbReference>
<dbReference type="STRING" id="1122930.SAMN02745168_2602"/>
<dbReference type="OrthoDB" id="1699243at2"/>
<reference evidence="4 5" key="1">
    <citation type="submission" date="2017-04" db="EMBL/GenBank/DDBJ databases">
        <authorList>
            <person name="Afonso C.L."/>
            <person name="Miller P.J."/>
            <person name="Scott M.A."/>
            <person name="Spackman E."/>
            <person name="Goraichik I."/>
            <person name="Dimitrov K.M."/>
            <person name="Suarez D.L."/>
            <person name="Swayne D.E."/>
        </authorList>
    </citation>
    <scope>NUCLEOTIDE SEQUENCE [LARGE SCALE GENOMIC DNA]</scope>
    <source>
        <strain evidence="4 5">DSM 12816</strain>
    </source>
</reference>
<keyword evidence="1" id="KW-0677">Repeat</keyword>
<feature type="chain" id="PRO_5012280649" evidence="2">
    <location>
        <begin position="26"/>
        <end position="619"/>
    </location>
</feature>
<name>A0A1W2C6Q3_9FIRM</name>
<feature type="signal peptide" evidence="2">
    <location>
        <begin position="1"/>
        <end position="25"/>
    </location>
</feature>
<evidence type="ECO:0000256" key="2">
    <source>
        <dbReference type="SAM" id="SignalP"/>
    </source>
</evidence>
<accession>A0A1W2C6Q3</accession>
<evidence type="ECO:0000259" key="3">
    <source>
        <dbReference type="PROSITE" id="PS51272"/>
    </source>
</evidence>
<evidence type="ECO:0000313" key="5">
    <source>
        <dbReference type="Proteomes" id="UP000192790"/>
    </source>
</evidence>